<evidence type="ECO:0000256" key="1">
    <source>
        <dbReference type="SAM" id="MobiDB-lite"/>
    </source>
</evidence>
<feature type="compositionally biased region" description="Low complexity" evidence="1">
    <location>
        <begin position="370"/>
        <end position="389"/>
    </location>
</feature>
<keyword evidence="2" id="KW-0472">Membrane</keyword>
<feature type="transmembrane region" description="Helical" evidence="2">
    <location>
        <begin position="234"/>
        <end position="257"/>
    </location>
</feature>
<protein>
    <submittedName>
        <fullName evidence="3">Uncharacterized protein</fullName>
    </submittedName>
</protein>
<feature type="region of interest" description="Disordered" evidence="1">
    <location>
        <begin position="1"/>
        <end position="22"/>
    </location>
</feature>
<sequence length="704" mass="71810">MSKPTDGIEPGDAPTKSLTAGSDTAAGPHLTGPIAGVAGVALAAVGLWGLHAIVPAAGAAGSVGWAVLLLAAFTALGKGITLVRQALAPVTAAVSASVDAIPAVARAVAGIGIGAAGMWWAMRGHTAIWLTQITDVDGWTLPSRLAQVAFIAVAGALLFGGGKVLADLLLSHSGTRQNNQDTAEHAGGQDRWATWWSSHPGLGVTLLAGGAALLFLSGYVVPRVSGWLTGDDPLAALAAITAVLTLALAANTCWWHALSGWWRWANTPGGPGGSTPIGQIYASAGVLALIMFSATAFGMATLASYLPATANVASADPCGDRCGGGGNGQGSYGPDAGNFRPPQVPGQMPDYQGGINQPPLDQNGGVSIYNPSAGQGGPQQAPQNMGPQMSGQHAAHGEALPNYGPWQPDAQLPGQAPVQQAPQPVQQAPAQQPAQVPQNPAGQQPVQQAPEQVPQQAGPQQPQGQPGQQPQPQQVQKQPEQPPTKPDTPTKSPIDPTDLAVAATRRGSQQAGQQAAQQGTAQAVSKSSQIATQMSGTATNMSGPAKPAPPTPTPGQIPGFVNGQPPPGPPNGDPNLVWWKGPNGWMTVPAPQSGGPGAVWTPNNAVSPPTTPTSQPSPPTQSPNLGPEIRDMPEPKDPTELLHKWADLGAKIDAHNAKVYNPSNPAEVAEYEAEYLELNSKLLELGAELTNLGIPYTVSPAPNR</sequence>
<evidence type="ECO:0000256" key="2">
    <source>
        <dbReference type="SAM" id="Phobius"/>
    </source>
</evidence>
<feature type="compositionally biased region" description="Low complexity" evidence="1">
    <location>
        <begin position="410"/>
        <end position="479"/>
    </location>
</feature>
<organism evidence="3 4">
    <name type="scientific">Mycobacteroides franklinii</name>
    <dbReference type="NCBI Taxonomy" id="948102"/>
    <lineage>
        <taxon>Bacteria</taxon>
        <taxon>Bacillati</taxon>
        <taxon>Actinomycetota</taxon>
        <taxon>Actinomycetes</taxon>
        <taxon>Mycobacteriales</taxon>
        <taxon>Mycobacteriaceae</taxon>
        <taxon>Mycobacteroides</taxon>
    </lineage>
</organism>
<dbReference type="EMBL" id="PECC01000026">
    <property type="protein sequence ID" value="TDZ52946.1"/>
    <property type="molecule type" value="Genomic_DNA"/>
</dbReference>
<keyword evidence="2" id="KW-1133">Transmembrane helix</keyword>
<dbReference type="RefSeq" id="WP_134048359.1">
    <property type="nucleotide sequence ID" value="NZ_PECB01000003.1"/>
</dbReference>
<feature type="transmembrane region" description="Helical" evidence="2">
    <location>
        <begin position="62"/>
        <end position="83"/>
    </location>
</feature>
<feature type="compositionally biased region" description="Pro residues" evidence="1">
    <location>
        <begin position="609"/>
        <end position="621"/>
    </location>
</feature>
<feature type="compositionally biased region" description="Basic and acidic residues" evidence="1">
    <location>
        <begin position="628"/>
        <end position="639"/>
    </location>
</feature>
<feature type="transmembrane region" description="Helical" evidence="2">
    <location>
        <begin position="201"/>
        <end position="222"/>
    </location>
</feature>
<feature type="transmembrane region" description="Helical" evidence="2">
    <location>
        <begin position="277"/>
        <end position="297"/>
    </location>
</feature>
<dbReference type="Proteomes" id="UP000295165">
    <property type="component" value="Unassembled WGS sequence"/>
</dbReference>
<feature type="compositionally biased region" description="Low complexity" evidence="1">
    <location>
        <begin position="502"/>
        <end position="523"/>
    </location>
</feature>
<dbReference type="AlphaFoldDB" id="A0A4R8R9L4"/>
<keyword evidence="4" id="KW-1185">Reference proteome</keyword>
<feature type="compositionally biased region" description="Polar residues" evidence="1">
    <location>
        <begin position="524"/>
        <end position="542"/>
    </location>
</feature>
<feature type="transmembrane region" description="Helical" evidence="2">
    <location>
        <begin position="30"/>
        <end position="50"/>
    </location>
</feature>
<proteinExistence type="predicted"/>
<feature type="region of interest" description="Disordered" evidence="1">
    <location>
        <begin position="326"/>
        <end position="639"/>
    </location>
</feature>
<feature type="compositionally biased region" description="Pro residues" evidence="1">
    <location>
        <begin position="546"/>
        <end position="555"/>
    </location>
</feature>
<feature type="transmembrane region" description="Helical" evidence="2">
    <location>
        <begin position="103"/>
        <end position="122"/>
    </location>
</feature>
<keyword evidence="2" id="KW-0812">Transmembrane</keyword>
<gene>
    <name evidence="3" type="ORF">CCUG63697_01432</name>
</gene>
<evidence type="ECO:0000313" key="3">
    <source>
        <dbReference type="EMBL" id="TDZ52946.1"/>
    </source>
</evidence>
<accession>A0A4R8R9L4</accession>
<name>A0A4R8R9L4_9MYCO</name>
<evidence type="ECO:0000313" key="4">
    <source>
        <dbReference type="Proteomes" id="UP000295165"/>
    </source>
</evidence>
<comment type="caution">
    <text evidence="3">The sequence shown here is derived from an EMBL/GenBank/DDBJ whole genome shotgun (WGS) entry which is preliminary data.</text>
</comment>
<reference evidence="3 4" key="1">
    <citation type="journal article" date="2019" name="Sci. Rep.">
        <title>Extended insight into the Mycobacterium chelonae-abscessus complex through whole genome sequencing of Mycobacterium salmoniphilum outbreak and Mycobacterium salmoniphilum-like strains.</title>
        <authorList>
            <person name="Behra P.R.K."/>
            <person name="Das S."/>
            <person name="Pettersson B.M.F."/>
            <person name="Shirreff L."/>
            <person name="DuCote T."/>
            <person name="Jacobsson K.G."/>
            <person name="Ennis D.G."/>
            <person name="Kirsebom L.A."/>
        </authorList>
    </citation>
    <scope>NUCLEOTIDE SEQUENCE [LARGE SCALE GENOMIC DNA]</scope>
    <source>
        <strain evidence="3 4">CCUG 63697</strain>
    </source>
</reference>